<evidence type="ECO:0000256" key="1">
    <source>
        <dbReference type="SAM" id="MobiDB-lite"/>
    </source>
</evidence>
<organism evidence="2 3">
    <name type="scientific">Polarella glacialis</name>
    <name type="common">Dinoflagellate</name>
    <dbReference type="NCBI Taxonomy" id="89957"/>
    <lineage>
        <taxon>Eukaryota</taxon>
        <taxon>Sar</taxon>
        <taxon>Alveolata</taxon>
        <taxon>Dinophyceae</taxon>
        <taxon>Suessiales</taxon>
        <taxon>Suessiaceae</taxon>
        <taxon>Polarella</taxon>
    </lineage>
</organism>
<dbReference type="Proteomes" id="UP000626109">
    <property type="component" value="Unassembled WGS sequence"/>
</dbReference>
<accession>A0A813JIR1</accession>
<dbReference type="AlphaFoldDB" id="A0A813JIR1"/>
<feature type="region of interest" description="Disordered" evidence="1">
    <location>
        <begin position="121"/>
        <end position="145"/>
    </location>
</feature>
<dbReference type="EMBL" id="CAJNNW010026105">
    <property type="protein sequence ID" value="CAE8682732.1"/>
    <property type="molecule type" value="Genomic_DNA"/>
</dbReference>
<evidence type="ECO:0000313" key="3">
    <source>
        <dbReference type="Proteomes" id="UP000626109"/>
    </source>
</evidence>
<feature type="compositionally biased region" description="Polar residues" evidence="1">
    <location>
        <begin position="123"/>
        <end position="136"/>
    </location>
</feature>
<name>A0A813JIR1_POLGL</name>
<proteinExistence type="predicted"/>
<sequence length="165" mass="18498">VMEFTFINADAANTFIITDGTGTYKLGPYESVTAHCWSGGGNRLYFPEASGSTSFCSKGCDAAVPNDRSGTAFTATQNLVKATARWRRRGQQLEGIVPLVAMLRFQSLRRGEVLRSQRRRILSKQQPRCQRRTCPSGNPPRDQRGLVPEVATWRFQNMWEPMASH</sequence>
<protein>
    <submittedName>
        <fullName evidence="2">Uncharacterized protein</fullName>
    </submittedName>
</protein>
<feature type="non-terminal residue" evidence="2">
    <location>
        <position position="1"/>
    </location>
</feature>
<evidence type="ECO:0000313" key="2">
    <source>
        <dbReference type="EMBL" id="CAE8682732.1"/>
    </source>
</evidence>
<reference evidence="2" key="1">
    <citation type="submission" date="2021-02" db="EMBL/GenBank/DDBJ databases">
        <authorList>
            <person name="Dougan E. K."/>
            <person name="Rhodes N."/>
            <person name="Thang M."/>
            <person name="Chan C."/>
        </authorList>
    </citation>
    <scope>NUCLEOTIDE SEQUENCE</scope>
</reference>
<dbReference type="PROSITE" id="PS50096">
    <property type="entry name" value="IQ"/>
    <property type="match status" value="1"/>
</dbReference>
<comment type="caution">
    <text evidence="2">The sequence shown here is derived from an EMBL/GenBank/DDBJ whole genome shotgun (WGS) entry which is preliminary data.</text>
</comment>
<gene>
    <name evidence="2" type="ORF">PGLA2088_LOCUS23091</name>
</gene>